<dbReference type="AlphaFoldDB" id="A0A0V1I3J5"/>
<reference evidence="2 3" key="1">
    <citation type="submission" date="2015-01" db="EMBL/GenBank/DDBJ databases">
        <title>Evolution of Trichinella species and genotypes.</title>
        <authorList>
            <person name="Korhonen P.K."/>
            <person name="Edoardo P."/>
            <person name="Giuseppe L.R."/>
            <person name="Gasser R.B."/>
        </authorList>
    </citation>
    <scope>NUCLEOTIDE SEQUENCE [LARGE SCALE GENOMIC DNA]</scope>
    <source>
        <strain evidence="2">ISS1029</strain>
    </source>
</reference>
<organism evidence="2 3">
    <name type="scientific">Trichinella zimbabwensis</name>
    <dbReference type="NCBI Taxonomy" id="268475"/>
    <lineage>
        <taxon>Eukaryota</taxon>
        <taxon>Metazoa</taxon>
        <taxon>Ecdysozoa</taxon>
        <taxon>Nematoda</taxon>
        <taxon>Enoplea</taxon>
        <taxon>Dorylaimia</taxon>
        <taxon>Trichinellida</taxon>
        <taxon>Trichinellidae</taxon>
        <taxon>Trichinella</taxon>
    </lineage>
</organism>
<name>A0A0V1I3J5_9BILA</name>
<evidence type="ECO:0000256" key="1">
    <source>
        <dbReference type="SAM" id="MobiDB-lite"/>
    </source>
</evidence>
<evidence type="ECO:0000313" key="2">
    <source>
        <dbReference type="EMBL" id="KRZ17372.1"/>
    </source>
</evidence>
<comment type="caution">
    <text evidence="2">The sequence shown here is derived from an EMBL/GenBank/DDBJ whole genome shotgun (WGS) entry which is preliminary data.</text>
</comment>
<proteinExistence type="predicted"/>
<accession>A0A0V1I3J5</accession>
<protein>
    <submittedName>
        <fullName evidence="2">Uncharacterized protein</fullName>
    </submittedName>
</protein>
<gene>
    <name evidence="2" type="ORF">T11_9650</name>
</gene>
<dbReference type="Proteomes" id="UP000055024">
    <property type="component" value="Unassembled WGS sequence"/>
</dbReference>
<evidence type="ECO:0000313" key="3">
    <source>
        <dbReference type="Proteomes" id="UP000055024"/>
    </source>
</evidence>
<feature type="region of interest" description="Disordered" evidence="1">
    <location>
        <begin position="28"/>
        <end position="47"/>
    </location>
</feature>
<keyword evidence="3" id="KW-1185">Reference proteome</keyword>
<dbReference type="EMBL" id="JYDP01000007">
    <property type="protein sequence ID" value="KRZ17372.1"/>
    <property type="molecule type" value="Genomic_DNA"/>
</dbReference>
<sequence length="84" mass="9103">MDSYATGKFPEYAAQPVGHLSSLSSVPCGTADGHREDVTSSPLGRTGSGRLPFLLERRIGRAINTQRCACARRWKLYSAFDSIG</sequence>